<dbReference type="AlphaFoldDB" id="A0AAV5D4H5"/>
<keyword evidence="4" id="KW-0547">Nucleotide-binding</keyword>
<comment type="similarity">
    <text evidence="1">Belongs to the disease resistance NB-LRR family.</text>
</comment>
<keyword evidence="5" id="KW-0611">Plant defense</keyword>
<dbReference type="InterPro" id="IPR032675">
    <property type="entry name" value="LRR_dom_sf"/>
</dbReference>
<dbReference type="InterPro" id="IPR002182">
    <property type="entry name" value="NB-ARC"/>
</dbReference>
<dbReference type="InterPro" id="IPR027417">
    <property type="entry name" value="P-loop_NTPase"/>
</dbReference>
<keyword evidence="11" id="KW-1185">Reference proteome</keyword>
<keyword evidence="3" id="KW-0677">Repeat</keyword>
<comment type="caution">
    <text evidence="10">The sequence shown here is derived from an EMBL/GenBank/DDBJ whole genome shotgun (WGS) entry which is preliminary data.</text>
</comment>
<keyword evidence="6" id="KW-0175">Coiled coil</keyword>
<reference evidence="10" key="1">
    <citation type="journal article" date="2018" name="DNA Res.">
        <title>Multiple hybrid de novo genome assembly of finger millet, an orphan allotetraploid crop.</title>
        <authorList>
            <person name="Hatakeyama M."/>
            <person name="Aluri S."/>
            <person name="Balachadran M.T."/>
            <person name="Sivarajan S.R."/>
            <person name="Patrignani A."/>
            <person name="Gruter S."/>
            <person name="Poveda L."/>
            <person name="Shimizu-Inatsugi R."/>
            <person name="Baeten J."/>
            <person name="Francoijs K.J."/>
            <person name="Nataraja K.N."/>
            <person name="Reddy Y.A.N."/>
            <person name="Phadnis S."/>
            <person name="Ravikumar R.L."/>
            <person name="Schlapbach R."/>
            <person name="Sreeman S.M."/>
            <person name="Shimizu K.K."/>
        </authorList>
    </citation>
    <scope>NUCLEOTIDE SEQUENCE</scope>
</reference>
<dbReference type="GO" id="GO:0006952">
    <property type="term" value="P:defense response"/>
    <property type="evidence" value="ECO:0007669"/>
    <property type="project" value="UniProtKB-KW"/>
</dbReference>
<evidence type="ECO:0000256" key="3">
    <source>
        <dbReference type="ARBA" id="ARBA00022737"/>
    </source>
</evidence>
<dbReference type="PANTHER" id="PTHR19338">
    <property type="entry name" value="TRANSLOCASE OF INNER MITOCHONDRIAL MEMBRANE 13 HOMOLOG"/>
    <property type="match status" value="1"/>
</dbReference>
<organism evidence="10 11">
    <name type="scientific">Eleusine coracana subsp. coracana</name>
    <dbReference type="NCBI Taxonomy" id="191504"/>
    <lineage>
        <taxon>Eukaryota</taxon>
        <taxon>Viridiplantae</taxon>
        <taxon>Streptophyta</taxon>
        <taxon>Embryophyta</taxon>
        <taxon>Tracheophyta</taxon>
        <taxon>Spermatophyta</taxon>
        <taxon>Magnoliopsida</taxon>
        <taxon>Liliopsida</taxon>
        <taxon>Poales</taxon>
        <taxon>Poaceae</taxon>
        <taxon>PACMAD clade</taxon>
        <taxon>Chloridoideae</taxon>
        <taxon>Cynodonteae</taxon>
        <taxon>Eleusininae</taxon>
        <taxon>Eleusine</taxon>
    </lineage>
</organism>
<evidence type="ECO:0000256" key="2">
    <source>
        <dbReference type="ARBA" id="ARBA00022614"/>
    </source>
</evidence>
<evidence type="ECO:0000313" key="10">
    <source>
        <dbReference type="EMBL" id="GJN05300.1"/>
    </source>
</evidence>
<dbReference type="InterPro" id="IPR041118">
    <property type="entry name" value="Rx_N"/>
</dbReference>
<gene>
    <name evidence="10" type="primary">ga22918</name>
    <name evidence="10" type="ORF">PR202_ga22918</name>
</gene>
<proteinExistence type="inferred from homology"/>
<accession>A0AAV5D4H5</accession>
<evidence type="ECO:0000259" key="8">
    <source>
        <dbReference type="Pfam" id="PF18052"/>
    </source>
</evidence>
<dbReference type="SUPFAM" id="SSF52058">
    <property type="entry name" value="L domain-like"/>
    <property type="match status" value="1"/>
</dbReference>
<feature type="domain" description="NB-ARC" evidence="7">
    <location>
        <begin position="164"/>
        <end position="267"/>
    </location>
</feature>
<dbReference type="GO" id="GO:0043531">
    <property type="term" value="F:ADP binding"/>
    <property type="evidence" value="ECO:0007669"/>
    <property type="project" value="InterPro"/>
</dbReference>
<dbReference type="InterPro" id="IPR055414">
    <property type="entry name" value="LRR_R13L4/SHOC2-like"/>
</dbReference>
<dbReference type="SUPFAM" id="SSF52540">
    <property type="entry name" value="P-loop containing nucleoside triphosphate hydrolases"/>
    <property type="match status" value="1"/>
</dbReference>
<dbReference type="Proteomes" id="UP001054889">
    <property type="component" value="Unassembled WGS sequence"/>
</dbReference>
<evidence type="ECO:0000256" key="6">
    <source>
        <dbReference type="ARBA" id="ARBA00023054"/>
    </source>
</evidence>
<feature type="domain" description="Disease resistance N-terminal" evidence="8">
    <location>
        <begin position="1"/>
        <end position="91"/>
    </location>
</feature>
<dbReference type="Gene3D" id="3.80.10.10">
    <property type="entry name" value="Ribonuclease Inhibitor"/>
    <property type="match status" value="1"/>
</dbReference>
<dbReference type="Pfam" id="PF18052">
    <property type="entry name" value="Rx_N"/>
    <property type="match status" value="1"/>
</dbReference>
<dbReference type="Pfam" id="PF00931">
    <property type="entry name" value="NB-ARC"/>
    <property type="match status" value="1"/>
</dbReference>
<dbReference type="Gene3D" id="3.40.50.300">
    <property type="entry name" value="P-loop containing nucleotide triphosphate hydrolases"/>
    <property type="match status" value="1"/>
</dbReference>
<dbReference type="EMBL" id="BQKI01000012">
    <property type="protein sequence ID" value="GJN05300.1"/>
    <property type="molecule type" value="Genomic_DNA"/>
</dbReference>
<feature type="domain" description="Disease resistance R13L4/SHOC-2-like LRR" evidence="9">
    <location>
        <begin position="279"/>
        <end position="647"/>
    </location>
</feature>
<evidence type="ECO:0000256" key="1">
    <source>
        <dbReference type="ARBA" id="ARBA00008894"/>
    </source>
</evidence>
<name>A0AAV5D4H5_ELECO</name>
<protein>
    <submittedName>
        <fullName evidence="10">Uncharacterized protein</fullName>
    </submittedName>
</protein>
<dbReference type="InterPro" id="IPR038005">
    <property type="entry name" value="RX-like_CC"/>
</dbReference>
<evidence type="ECO:0000256" key="5">
    <source>
        <dbReference type="ARBA" id="ARBA00022821"/>
    </source>
</evidence>
<sequence length="655" mass="74070">MTSVVEKLTILLGGEFNLASDVRRGIRFMKDELCSMNAALQRLADVDDDQIDVQTIQWRSKVRELSYDIEDCVDRFMLLHGCDKAKKNFVKSTLRKIFPLWGDRQIAKEIQDLKARVIEEKERRDRYNVDQYINDMHQRVCLDPRAPTLYEEARDLVGIHGPREEIIGWLKDEERQLKVVSIFGIGGQGKTTLAMEAYRKTQEPFDCRASVTVSRALDINKLLRDILFQINRGEYDRSERYLIVIDDIWSVLDWEYVKSALPTNNNRNVAKAVVNNISHLRSFYLIISDQEELGTQVSHLLNGQVLQVLSIEGASTWGDHPERIGNFSRLKYLKIGEMVISKIPEEIGNLQHLEILDVRENLRIRELPASIVQLHKLVCLFIHKEVKLPSGIGNLQALEELSSVGLHRASVECIHELGRLTKLKALEILGVARDVEGRREACISSLSKLVTRSLRSLQFTGGFGSGFMNSWIVSCGSTTAQLRKLVLNVKFDFIPSRIGSLVNLTRLNFGVRGEVGEEGIKTLASLPVLLSLTVSLHTDFSGVIHPKHVIGRQGFQHLLKFNFNCQYDGALEFEAGAMPKLQSLKLKLQARFQFKYGNGGLLVGLPYLLGLKHIAVVNNCTNAVTEEVDTLENGIRDAAKTLPNYPVCEITREDQ</sequence>
<dbReference type="PANTHER" id="PTHR19338:SF65">
    <property type="entry name" value="OS06G0163900 PROTEIN"/>
    <property type="match status" value="1"/>
</dbReference>
<dbReference type="Gene3D" id="1.20.5.4130">
    <property type="match status" value="1"/>
</dbReference>
<dbReference type="CDD" id="cd14798">
    <property type="entry name" value="RX-CC_like"/>
    <property type="match status" value="1"/>
</dbReference>
<evidence type="ECO:0000259" key="7">
    <source>
        <dbReference type="Pfam" id="PF00931"/>
    </source>
</evidence>
<reference evidence="10" key="2">
    <citation type="submission" date="2021-12" db="EMBL/GenBank/DDBJ databases">
        <title>Resequencing data analysis of finger millet.</title>
        <authorList>
            <person name="Hatakeyama M."/>
            <person name="Aluri S."/>
            <person name="Balachadran M.T."/>
            <person name="Sivarajan S.R."/>
            <person name="Poveda L."/>
            <person name="Shimizu-Inatsugi R."/>
            <person name="Schlapbach R."/>
            <person name="Sreeman S.M."/>
            <person name="Shimizu K.K."/>
        </authorList>
    </citation>
    <scope>NUCLEOTIDE SEQUENCE</scope>
</reference>
<evidence type="ECO:0000256" key="4">
    <source>
        <dbReference type="ARBA" id="ARBA00022741"/>
    </source>
</evidence>
<dbReference type="GO" id="GO:0051707">
    <property type="term" value="P:response to other organism"/>
    <property type="evidence" value="ECO:0007669"/>
    <property type="project" value="UniProtKB-ARBA"/>
</dbReference>
<evidence type="ECO:0000313" key="11">
    <source>
        <dbReference type="Proteomes" id="UP001054889"/>
    </source>
</evidence>
<keyword evidence="2" id="KW-0433">Leucine-rich repeat</keyword>
<dbReference type="Pfam" id="PF23598">
    <property type="entry name" value="LRR_14"/>
    <property type="match status" value="1"/>
</dbReference>
<evidence type="ECO:0000259" key="9">
    <source>
        <dbReference type="Pfam" id="PF23598"/>
    </source>
</evidence>